<reference evidence="1" key="1">
    <citation type="journal article" date="2021" name="Proc. Natl. Acad. Sci. U.S.A.">
        <title>A Catalog of Tens of Thousands of Viruses from Human Metagenomes Reveals Hidden Associations with Chronic Diseases.</title>
        <authorList>
            <person name="Tisza M.J."/>
            <person name="Buck C.B."/>
        </authorList>
    </citation>
    <scope>NUCLEOTIDE SEQUENCE</scope>
    <source>
        <strain evidence="1">Ct3o911</strain>
    </source>
</reference>
<protein>
    <submittedName>
        <fullName evidence="1">Uncharacterized protein</fullName>
    </submittedName>
</protein>
<organism evidence="1">
    <name type="scientific">Siphoviridae sp. ct3o911</name>
    <dbReference type="NCBI Taxonomy" id="2827560"/>
    <lineage>
        <taxon>Viruses</taxon>
        <taxon>Duplodnaviria</taxon>
        <taxon>Heunggongvirae</taxon>
        <taxon>Uroviricota</taxon>
        <taxon>Caudoviricetes</taxon>
    </lineage>
</organism>
<name>A0A8S5LJH8_9CAUD</name>
<proteinExistence type="predicted"/>
<evidence type="ECO:0000313" key="1">
    <source>
        <dbReference type="EMBL" id="DAD70174.1"/>
    </source>
</evidence>
<accession>A0A8S5LJH8</accession>
<dbReference type="EMBL" id="BK015861">
    <property type="protein sequence ID" value="DAD70174.1"/>
    <property type="molecule type" value="Genomic_DNA"/>
</dbReference>
<sequence>MCRLWTWVNYLYREDETDNCPTVTVSKISIAPDGTMSQTFEVNGGSV</sequence>